<sequence length="65" mass="7742">MMLLFGKRCAAKICYQIIKIFAERGCDFEITFLYLPKILANLHSIKTIFRLHIRRFFIKQLHPAT</sequence>
<dbReference type="AlphaFoldDB" id="A0A3E2NXE6"/>
<name>A0A3E2NXE6_9SPHI</name>
<dbReference type="EMBL" id="QWDE01000001">
    <property type="protein sequence ID" value="RFZ85696.1"/>
    <property type="molecule type" value="Genomic_DNA"/>
</dbReference>
<accession>A0A3E2NXE6</accession>
<keyword evidence="2" id="KW-1185">Reference proteome</keyword>
<proteinExistence type="predicted"/>
<reference evidence="1 2" key="1">
    <citation type="submission" date="2018-08" db="EMBL/GenBank/DDBJ databases">
        <title>Mucilaginibacter terrae sp. nov., isolated from manganese diggings.</title>
        <authorList>
            <person name="Huang Y."/>
            <person name="Zhou Z."/>
        </authorList>
    </citation>
    <scope>NUCLEOTIDE SEQUENCE [LARGE SCALE GENOMIC DNA]</scope>
    <source>
        <strain evidence="1 2">ZH6</strain>
    </source>
</reference>
<organism evidence="1 2">
    <name type="scientific">Mucilaginibacter terrenus</name>
    <dbReference type="NCBI Taxonomy" id="2482727"/>
    <lineage>
        <taxon>Bacteria</taxon>
        <taxon>Pseudomonadati</taxon>
        <taxon>Bacteroidota</taxon>
        <taxon>Sphingobacteriia</taxon>
        <taxon>Sphingobacteriales</taxon>
        <taxon>Sphingobacteriaceae</taxon>
        <taxon>Mucilaginibacter</taxon>
    </lineage>
</organism>
<protein>
    <submittedName>
        <fullName evidence="1">Uncharacterized protein</fullName>
    </submittedName>
</protein>
<dbReference type="Proteomes" id="UP000260823">
    <property type="component" value="Unassembled WGS sequence"/>
</dbReference>
<gene>
    <name evidence="1" type="ORF">DYU05_08895</name>
</gene>
<comment type="caution">
    <text evidence="1">The sequence shown here is derived from an EMBL/GenBank/DDBJ whole genome shotgun (WGS) entry which is preliminary data.</text>
</comment>
<evidence type="ECO:0000313" key="2">
    <source>
        <dbReference type="Proteomes" id="UP000260823"/>
    </source>
</evidence>
<evidence type="ECO:0000313" key="1">
    <source>
        <dbReference type="EMBL" id="RFZ85696.1"/>
    </source>
</evidence>